<feature type="domain" description="Methyltransferase type 12" evidence="1">
    <location>
        <begin position="45"/>
        <end position="142"/>
    </location>
</feature>
<dbReference type="Gene3D" id="3.40.50.150">
    <property type="entry name" value="Vaccinia Virus protein VP39"/>
    <property type="match status" value="1"/>
</dbReference>
<dbReference type="RefSeq" id="WP_189772077.1">
    <property type="nucleotide sequence ID" value="NZ_BNCK01000007.1"/>
</dbReference>
<sequence>MSRFEGTAAVEYDDRISMLVPGYQIMHEATASLMAAHYTEKATILVVGAGTGSEILTLSRINPNWSFVAVDLSQDMLDIASVRFHEAGISHRVSCFCGDLSQLRRVKFDAVICLLVMHFIKGLNDKQEFLIEITMRLKHHGQLFIADYMKFSQDEVALAQVNMSMLQGMNRDSVAQMQAKMSLDFDALSANQLYKLAREVGLSRPKTYFQSLCYQANMLTRL</sequence>
<evidence type="ECO:0000313" key="3">
    <source>
        <dbReference type="Proteomes" id="UP000623842"/>
    </source>
</evidence>
<dbReference type="InterPro" id="IPR029063">
    <property type="entry name" value="SAM-dependent_MTases_sf"/>
</dbReference>
<organism evidence="2 3">
    <name type="scientific">Thalassotalea marina</name>
    <dbReference type="NCBI Taxonomy" id="1673741"/>
    <lineage>
        <taxon>Bacteria</taxon>
        <taxon>Pseudomonadati</taxon>
        <taxon>Pseudomonadota</taxon>
        <taxon>Gammaproteobacteria</taxon>
        <taxon>Alteromonadales</taxon>
        <taxon>Colwelliaceae</taxon>
        <taxon>Thalassotalea</taxon>
    </lineage>
</organism>
<reference evidence="2" key="2">
    <citation type="submission" date="2020-09" db="EMBL/GenBank/DDBJ databases">
        <authorList>
            <person name="Sun Q."/>
            <person name="Kim S."/>
        </authorList>
    </citation>
    <scope>NUCLEOTIDE SEQUENCE</scope>
    <source>
        <strain evidence="2">KCTC 42731</strain>
    </source>
</reference>
<dbReference type="InterPro" id="IPR013217">
    <property type="entry name" value="Methyltransf_12"/>
</dbReference>
<dbReference type="PANTHER" id="PTHR43861:SF6">
    <property type="entry name" value="METHYLTRANSFERASE TYPE 11"/>
    <property type="match status" value="1"/>
</dbReference>
<reference evidence="2" key="1">
    <citation type="journal article" date="2014" name="Int. J. Syst. Evol. Microbiol.">
        <title>Complete genome sequence of Corynebacterium casei LMG S-19264T (=DSM 44701T), isolated from a smear-ripened cheese.</title>
        <authorList>
            <consortium name="US DOE Joint Genome Institute (JGI-PGF)"/>
            <person name="Walter F."/>
            <person name="Albersmeier A."/>
            <person name="Kalinowski J."/>
            <person name="Ruckert C."/>
        </authorList>
    </citation>
    <scope>NUCLEOTIDE SEQUENCE</scope>
    <source>
        <strain evidence="2">KCTC 42731</strain>
    </source>
</reference>
<dbReference type="Pfam" id="PF08242">
    <property type="entry name" value="Methyltransf_12"/>
    <property type="match status" value="1"/>
</dbReference>
<keyword evidence="3" id="KW-1185">Reference proteome</keyword>
<dbReference type="SUPFAM" id="SSF53335">
    <property type="entry name" value="S-adenosyl-L-methionine-dependent methyltransferases"/>
    <property type="match status" value="1"/>
</dbReference>
<dbReference type="GO" id="GO:0008168">
    <property type="term" value="F:methyltransferase activity"/>
    <property type="evidence" value="ECO:0007669"/>
    <property type="project" value="UniProtKB-KW"/>
</dbReference>
<name>A0A919BL06_9GAMM</name>
<proteinExistence type="predicted"/>
<dbReference type="CDD" id="cd02440">
    <property type="entry name" value="AdoMet_MTases"/>
    <property type="match status" value="1"/>
</dbReference>
<protein>
    <submittedName>
        <fullName evidence="2">SAM-dependent methyltransferase</fullName>
    </submittedName>
</protein>
<dbReference type="PANTHER" id="PTHR43861">
    <property type="entry name" value="TRANS-ACONITATE 2-METHYLTRANSFERASE-RELATED"/>
    <property type="match status" value="1"/>
</dbReference>
<evidence type="ECO:0000259" key="1">
    <source>
        <dbReference type="Pfam" id="PF08242"/>
    </source>
</evidence>
<keyword evidence="2" id="KW-0489">Methyltransferase</keyword>
<keyword evidence="2" id="KW-0808">Transferase</keyword>
<comment type="caution">
    <text evidence="2">The sequence shown here is derived from an EMBL/GenBank/DDBJ whole genome shotgun (WGS) entry which is preliminary data.</text>
</comment>
<dbReference type="AlphaFoldDB" id="A0A919BL06"/>
<dbReference type="Proteomes" id="UP000623842">
    <property type="component" value="Unassembled WGS sequence"/>
</dbReference>
<evidence type="ECO:0000313" key="2">
    <source>
        <dbReference type="EMBL" id="GHF99045.1"/>
    </source>
</evidence>
<accession>A0A919BL06</accession>
<gene>
    <name evidence="2" type="ORF">GCM10017161_29260</name>
</gene>
<dbReference type="GO" id="GO:0032259">
    <property type="term" value="P:methylation"/>
    <property type="evidence" value="ECO:0007669"/>
    <property type="project" value="UniProtKB-KW"/>
</dbReference>
<dbReference type="EMBL" id="BNCK01000007">
    <property type="protein sequence ID" value="GHF99045.1"/>
    <property type="molecule type" value="Genomic_DNA"/>
</dbReference>